<gene>
    <name evidence="1" type="ORF">ABM479_20135</name>
</gene>
<proteinExistence type="predicted"/>
<organism evidence="1">
    <name type="scientific">Rhizobium sp. ZPR3</name>
    <dbReference type="NCBI Taxonomy" id="3158967"/>
    <lineage>
        <taxon>Bacteria</taxon>
        <taxon>Pseudomonadati</taxon>
        <taxon>Pseudomonadota</taxon>
        <taxon>Alphaproteobacteria</taxon>
        <taxon>Hyphomicrobiales</taxon>
        <taxon>Rhizobiaceae</taxon>
        <taxon>Rhizobium/Agrobacterium group</taxon>
        <taxon>Rhizobium</taxon>
    </lineage>
</organism>
<evidence type="ECO:0000313" key="1">
    <source>
        <dbReference type="EMBL" id="XBT95851.1"/>
    </source>
</evidence>
<dbReference type="RefSeq" id="WP_349960274.1">
    <property type="nucleotide sequence ID" value="NZ_CP157961.1"/>
</dbReference>
<sequence>MNAPIGSDNWGIDALVPDSSNAFGLSASPAVAVYRNKLYCVRQGRGGSGWVWCATFDGNSWSADQLIKNDDNAYGISGSPALAVFNDKLYCVRQGRGNSGWIWCATFDGNSWSDDQLIPNKDDAYGISGSPALAVFNDKLYCVHQGRSDSGWLWCATFDGNSWSSDQLIPNSNNAYGLSASPALAVYNGKLYCARQGREDSGWVWCSTFDGSNWSDDKLIPTPGNAYGVSDSPALVSFQNKLYCARQGRGNSGWIWCATFDGQSWTNDRLIPSSNNAYGISGSPALVEFNGQLYCFHQGRNDDGWLWCGSLPSA</sequence>
<dbReference type="AlphaFoldDB" id="A0AAU7S097"/>
<accession>A0AAU7S097</accession>
<name>A0AAU7S097_9HYPH</name>
<dbReference type="EMBL" id="CP157961">
    <property type="protein sequence ID" value="XBT95851.1"/>
    <property type="molecule type" value="Genomic_DNA"/>
</dbReference>
<reference evidence="1" key="1">
    <citation type="submission" date="2024-06" db="EMBL/GenBank/DDBJ databases">
        <authorList>
            <person name="Li T."/>
            <person name="Gao R."/>
        </authorList>
    </citation>
    <scope>NUCLEOTIDE SEQUENCE</scope>
    <source>
        <strain evidence="1">ZPR3</strain>
        <plasmid evidence="1">unnamed1</plasmid>
    </source>
</reference>
<geneLocation type="plasmid" evidence="1">
    <name>unnamed1</name>
</geneLocation>
<keyword evidence="1" id="KW-0614">Plasmid</keyword>
<dbReference type="SUPFAM" id="SSF89372">
    <property type="entry name" value="Fucose-specific lectin"/>
    <property type="match status" value="1"/>
</dbReference>
<protein>
    <recommendedName>
        <fullName evidence="2">Exo-alpha-sialidase</fullName>
    </recommendedName>
</protein>
<evidence type="ECO:0008006" key="2">
    <source>
        <dbReference type="Google" id="ProtNLM"/>
    </source>
</evidence>